<dbReference type="Proteomes" id="UP000286415">
    <property type="component" value="Unassembled WGS sequence"/>
</dbReference>
<dbReference type="InParanoid" id="A0A3R7FNC8"/>
<feature type="compositionally biased region" description="Low complexity" evidence="1">
    <location>
        <begin position="62"/>
        <end position="73"/>
    </location>
</feature>
<keyword evidence="3" id="KW-1185">Reference proteome</keyword>
<evidence type="ECO:0000256" key="1">
    <source>
        <dbReference type="SAM" id="MobiDB-lite"/>
    </source>
</evidence>
<proteinExistence type="predicted"/>
<evidence type="ECO:0000313" key="3">
    <source>
        <dbReference type="Proteomes" id="UP000286415"/>
    </source>
</evidence>
<feature type="region of interest" description="Disordered" evidence="1">
    <location>
        <begin position="53"/>
        <end position="73"/>
    </location>
</feature>
<evidence type="ECO:0000313" key="2">
    <source>
        <dbReference type="EMBL" id="KAG5455325.1"/>
    </source>
</evidence>
<reference evidence="2 3" key="2">
    <citation type="journal article" date="2021" name="Genomics">
        <title>High-quality reference genome for Clonorchis sinensis.</title>
        <authorList>
            <person name="Young N.D."/>
            <person name="Stroehlein A.J."/>
            <person name="Kinkar L."/>
            <person name="Wang T."/>
            <person name="Sohn W.M."/>
            <person name="Chang B.C.H."/>
            <person name="Kaur P."/>
            <person name="Weisz D."/>
            <person name="Dudchenko O."/>
            <person name="Aiden E.L."/>
            <person name="Korhonen P.K."/>
            <person name="Gasser R.B."/>
        </authorList>
    </citation>
    <scope>NUCLEOTIDE SEQUENCE [LARGE SCALE GENOMIC DNA]</scope>
    <source>
        <strain evidence="2">Cs-k2</strain>
    </source>
</reference>
<dbReference type="AlphaFoldDB" id="A0A3R7FNC8"/>
<protein>
    <submittedName>
        <fullName evidence="2">Uncharacterized protein</fullName>
    </submittedName>
</protein>
<sequence length="110" mass="12442">MAAELVQFTSVFEQPPNLPGAIILASPRQRRAEQIKPVQLSTECAIHKVAENSSTAHHRFRPSSSGSSGRHSPRVSVNLMFYLNPKWTDFDNYTHFQINLVLQETHLELS</sequence>
<organism evidence="2 3">
    <name type="scientific">Clonorchis sinensis</name>
    <name type="common">Chinese liver fluke</name>
    <dbReference type="NCBI Taxonomy" id="79923"/>
    <lineage>
        <taxon>Eukaryota</taxon>
        <taxon>Metazoa</taxon>
        <taxon>Spiralia</taxon>
        <taxon>Lophotrochozoa</taxon>
        <taxon>Platyhelminthes</taxon>
        <taxon>Trematoda</taxon>
        <taxon>Digenea</taxon>
        <taxon>Opisthorchiida</taxon>
        <taxon>Opisthorchiata</taxon>
        <taxon>Opisthorchiidae</taxon>
        <taxon>Clonorchis</taxon>
    </lineage>
</organism>
<dbReference type="EMBL" id="NIRI02000005">
    <property type="protein sequence ID" value="KAG5455325.1"/>
    <property type="molecule type" value="Genomic_DNA"/>
</dbReference>
<name>A0A3R7FNC8_CLOSI</name>
<reference evidence="2 3" key="1">
    <citation type="journal article" date="2018" name="Biotechnol. Adv.">
        <title>Improved genomic resources and new bioinformatic workflow for the carcinogenic parasite Clonorchis sinensis: Biotechnological implications.</title>
        <authorList>
            <person name="Wang D."/>
            <person name="Korhonen P.K."/>
            <person name="Gasser R.B."/>
            <person name="Young N.D."/>
        </authorList>
    </citation>
    <scope>NUCLEOTIDE SEQUENCE [LARGE SCALE GENOMIC DNA]</scope>
    <source>
        <strain evidence="2">Cs-k2</strain>
    </source>
</reference>
<accession>A0A3R7FNC8</accession>
<comment type="caution">
    <text evidence="2">The sequence shown here is derived from an EMBL/GenBank/DDBJ whole genome shotgun (WGS) entry which is preliminary data.</text>
</comment>
<gene>
    <name evidence="2" type="ORF">CSKR_105128</name>
</gene>